<dbReference type="AlphaFoldDB" id="A0AAE0T835"/>
<evidence type="ECO:0000259" key="1">
    <source>
        <dbReference type="Pfam" id="PF08210"/>
    </source>
</evidence>
<sequence>MAEALSYDDESEDSEDNIFSDEEIKQYFRVDLMYMERVKEWPNKTILHYVLTVNNLKTHTSFSNKLFNSSKKHAEENLLEDLKEIFDGLEKNPLEELEGAFKALSLTKKNKVMKMELEITMNYSPCKECADNIKSYINEIEKDFDIHVIIRFGSFYLLYPKDDKNKHIEGLAQLQNAEIILYLVWDLNWLKKRIKKLEIGSKKERKKRKKKDRKYMELVSKKALKLLKKTRNSLHKNVASKTAKSSETT</sequence>
<dbReference type="InterPro" id="IPR013158">
    <property type="entry name" value="AID"/>
</dbReference>
<evidence type="ECO:0000313" key="3">
    <source>
        <dbReference type="Proteomes" id="UP001195483"/>
    </source>
</evidence>
<reference evidence="2" key="1">
    <citation type="journal article" date="2021" name="Genome Biol. Evol.">
        <title>A High-Quality Reference Genome for a Parasitic Bivalve with Doubly Uniparental Inheritance (Bivalvia: Unionida).</title>
        <authorList>
            <person name="Smith C.H."/>
        </authorList>
    </citation>
    <scope>NUCLEOTIDE SEQUENCE</scope>
    <source>
        <strain evidence="2">CHS0354</strain>
    </source>
</reference>
<comment type="caution">
    <text evidence="2">The sequence shown here is derived from an EMBL/GenBank/DDBJ whole genome shotgun (WGS) entry which is preliminary data.</text>
</comment>
<name>A0AAE0T835_9BIVA</name>
<feature type="domain" description="Activation-induced cytidine deaminase AID" evidence="1">
    <location>
        <begin position="42"/>
        <end position="181"/>
    </location>
</feature>
<organism evidence="2 3">
    <name type="scientific">Potamilus streckersoni</name>
    <dbReference type="NCBI Taxonomy" id="2493646"/>
    <lineage>
        <taxon>Eukaryota</taxon>
        <taxon>Metazoa</taxon>
        <taxon>Spiralia</taxon>
        <taxon>Lophotrochozoa</taxon>
        <taxon>Mollusca</taxon>
        <taxon>Bivalvia</taxon>
        <taxon>Autobranchia</taxon>
        <taxon>Heteroconchia</taxon>
        <taxon>Palaeoheterodonta</taxon>
        <taxon>Unionida</taxon>
        <taxon>Unionoidea</taxon>
        <taxon>Unionidae</taxon>
        <taxon>Ambleminae</taxon>
        <taxon>Lampsilini</taxon>
        <taxon>Potamilus</taxon>
    </lineage>
</organism>
<dbReference type="Gene3D" id="3.40.140.10">
    <property type="entry name" value="Cytidine Deaminase, domain 2"/>
    <property type="match status" value="1"/>
</dbReference>
<dbReference type="EMBL" id="JAEAOA010002126">
    <property type="protein sequence ID" value="KAK3605396.1"/>
    <property type="molecule type" value="Genomic_DNA"/>
</dbReference>
<keyword evidence="3" id="KW-1185">Reference proteome</keyword>
<dbReference type="GO" id="GO:0008270">
    <property type="term" value="F:zinc ion binding"/>
    <property type="evidence" value="ECO:0007669"/>
    <property type="project" value="InterPro"/>
</dbReference>
<gene>
    <name evidence="2" type="ORF">CHS0354_036304</name>
</gene>
<reference evidence="2" key="3">
    <citation type="submission" date="2023-05" db="EMBL/GenBank/DDBJ databases">
        <authorList>
            <person name="Smith C.H."/>
        </authorList>
    </citation>
    <scope>NUCLEOTIDE SEQUENCE</scope>
    <source>
        <strain evidence="2">CHS0354</strain>
        <tissue evidence="2">Mantle</tissue>
    </source>
</reference>
<dbReference type="Proteomes" id="UP001195483">
    <property type="component" value="Unassembled WGS sequence"/>
</dbReference>
<reference evidence="2" key="2">
    <citation type="journal article" date="2021" name="Genome Biol. Evol.">
        <title>Developing a high-quality reference genome for a parasitic bivalve with doubly uniparental inheritance (Bivalvia: Unionida).</title>
        <authorList>
            <person name="Smith C.H."/>
        </authorList>
    </citation>
    <scope>NUCLEOTIDE SEQUENCE</scope>
    <source>
        <strain evidence="2">CHS0354</strain>
        <tissue evidence="2">Mantle</tissue>
    </source>
</reference>
<evidence type="ECO:0000313" key="2">
    <source>
        <dbReference type="EMBL" id="KAK3605396.1"/>
    </source>
</evidence>
<proteinExistence type="predicted"/>
<dbReference type="Pfam" id="PF08210">
    <property type="entry name" value="APOBEC_N"/>
    <property type="match status" value="1"/>
</dbReference>
<protein>
    <recommendedName>
        <fullName evidence="1">Activation-induced cytidine deaminase AID domain-containing protein</fullName>
    </recommendedName>
</protein>
<accession>A0AAE0T835</accession>
<dbReference type="GO" id="GO:0016814">
    <property type="term" value="F:hydrolase activity, acting on carbon-nitrogen (but not peptide) bonds, in cyclic amidines"/>
    <property type="evidence" value="ECO:0007669"/>
    <property type="project" value="InterPro"/>
</dbReference>